<organism evidence="14 15">
    <name type="scientific">Alloscardovia theropitheci</name>
    <dbReference type="NCBI Taxonomy" id="2496842"/>
    <lineage>
        <taxon>Bacteria</taxon>
        <taxon>Bacillati</taxon>
        <taxon>Actinomycetota</taxon>
        <taxon>Actinomycetes</taxon>
        <taxon>Bifidobacteriales</taxon>
        <taxon>Bifidobacteriaceae</taxon>
        <taxon>Alloscardovia</taxon>
    </lineage>
</organism>
<keyword evidence="3" id="KW-0633">Potassium transport</keyword>
<evidence type="ECO:0000256" key="9">
    <source>
        <dbReference type="ARBA" id="ARBA00023136"/>
    </source>
</evidence>
<keyword evidence="6" id="KW-0630">Potassium</keyword>
<feature type="region of interest" description="Disordered" evidence="11">
    <location>
        <begin position="245"/>
        <end position="290"/>
    </location>
</feature>
<feature type="transmembrane region" description="Helical" evidence="12">
    <location>
        <begin position="186"/>
        <end position="205"/>
    </location>
</feature>
<keyword evidence="2" id="KW-0813">Transport</keyword>
<evidence type="ECO:0000259" key="13">
    <source>
        <dbReference type="Pfam" id="PF00520"/>
    </source>
</evidence>
<name>A0A4R0QP21_9BIFI</name>
<evidence type="ECO:0000256" key="6">
    <source>
        <dbReference type="ARBA" id="ARBA00022958"/>
    </source>
</evidence>
<evidence type="ECO:0000256" key="10">
    <source>
        <dbReference type="ARBA" id="ARBA00023303"/>
    </source>
</evidence>
<dbReference type="GO" id="GO:0005249">
    <property type="term" value="F:voltage-gated potassium channel activity"/>
    <property type="evidence" value="ECO:0007669"/>
    <property type="project" value="InterPro"/>
</dbReference>
<dbReference type="OrthoDB" id="9799090at2"/>
<dbReference type="RefSeq" id="WP_131284565.1">
    <property type="nucleotide sequence ID" value="NZ_RXLP01000023.1"/>
</dbReference>
<keyword evidence="15" id="KW-1185">Reference proteome</keyword>
<accession>A0A4R0QP21</accession>
<evidence type="ECO:0000256" key="4">
    <source>
        <dbReference type="ARBA" id="ARBA00022692"/>
    </source>
</evidence>
<feature type="compositionally biased region" description="Polar residues" evidence="11">
    <location>
        <begin position="249"/>
        <end position="259"/>
    </location>
</feature>
<feature type="transmembrane region" description="Helical" evidence="12">
    <location>
        <begin position="88"/>
        <end position="108"/>
    </location>
</feature>
<dbReference type="PANTHER" id="PTHR11537">
    <property type="entry name" value="VOLTAGE-GATED POTASSIUM CHANNEL"/>
    <property type="match status" value="1"/>
</dbReference>
<dbReference type="GO" id="GO:0001508">
    <property type="term" value="P:action potential"/>
    <property type="evidence" value="ECO:0007669"/>
    <property type="project" value="TreeGrafter"/>
</dbReference>
<gene>
    <name evidence="14" type="ORF">EJ419_05845</name>
</gene>
<dbReference type="InterPro" id="IPR005821">
    <property type="entry name" value="Ion_trans_dom"/>
</dbReference>
<evidence type="ECO:0000256" key="5">
    <source>
        <dbReference type="ARBA" id="ARBA00022826"/>
    </source>
</evidence>
<evidence type="ECO:0000256" key="8">
    <source>
        <dbReference type="ARBA" id="ARBA00023065"/>
    </source>
</evidence>
<keyword evidence="10" id="KW-0407">Ion channel</keyword>
<dbReference type="AlphaFoldDB" id="A0A4R0QP21"/>
<feature type="transmembrane region" description="Helical" evidence="12">
    <location>
        <begin position="153"/>
        <end position="174"/>
    </location>
</feature>
<dbReference type="GO" id="GO:0008076">
    <property type="term" value="C:voltage-gated potassium channel complex"/>
    <property type="evidence" value="ECO:0007669"/>
    <property type="project" value="InterPro"/>
</dbReference>
<evidence type="ECO:0000256" key="1">
    <source>
        <dbReference type="ARBA" id="ARBA00004141"/>
    </source>
</evidence>
<dbReference type="Gene3D" id="1.10.287.70">
    <property type="match status" value="1"/>
</dbReference>
<dbReference type="PRINTS" id="PR00169">
    <property type="entry name" value="KCHANNEL"/>
</dbReference>
<dbReference type="PANTHER" id="PTHR11537:SF254">
    <property type="entry name" value="POTASSIUM VOLTAGE-GATED CHANNEL PROTEIN SHAB"/>
    <property type="match status" value="1"/>
</dbReference>
<comment type="caution">
    <text evidence="14">The sequence shown here is derived from an EMBL/GenBank/DDBJ whole genome shotgun (WGS) entry which is preliminary data.</text>
</comment>
<dbReference type="SUPFAM" id="SSF81324">
    <property type="entry name" value="Voltage-gated potassium channels"/>
    <property type="match status" value="1"/>
</dbReference>
<feature type="transmembrane region" description="Helical" evidence="12">
    <location>
        <begin position="45"/>
        <end position="67"/>
    </location>
</feature>
<evidence type="ECO:0000313" key="14">
    <source>
        <dbReference type="EMBL" id="TCD53953.1"/>
    </source>
</evidence>
<protein>
    <submittedName>
        <fullName evidence="14">Ion transporter</fullName>
    </submittedName>
</protein>
<sequence length="290" mass="33107">MNRQKLWFLIEPDADQDVSVYDKVMMAIIVVSLVPLMMGSNIPEWAHWLDIAATIVFLLDYILHWICADFSEHPENNHRSRFWRFLLYPFRPIAIVDLLSILPGFFPLNHGLRIFRLVRLLRIVRGLMIFRNIRRRRSVDLIVTALKKQRESFTIIFCIAIGYIFVSALIVFNVEPQTFKSFFDALYWATVSLTTVGYGDIYPVTVVGRLFTMLSSILGIAVIALPSSILTADLMIILNDNDDDESNDVSTPTTNSAHQAMSHINLKEKNSTEEQTVSTGSVEHEEPKSA</sequence>
<evidence type="ECO:0000256" key="3">
    <source>
        <dbReference type="ARBA" id="ARBA00022538"/>
    </source>
</evidence>
<keyword evidence="7 12" id="KW-1133">Transmembrane helix</keyword>
<dbReference type="Proteomes" id="UP000291289">
    <property type="component" value="Unassembled WGS sequence"/>
</dbReference>
<keyword evidence="4 12" id="KW-0812">Transmembrane</keyword>
<keyword evidence="9 12" id="KW-0472">Membrane</keyword>
<comment type="subcellular location">
    <subcellularLocation>
        <location evidence="1">Membrane</location>
        <topology evidence="1">Multi-pass membrane protein</topology>
    </subcellularLocation>
</comment>
<proteinExistence type="predicted"/>
<dbReference type="Pfam" id="PF00520">
    <property type="entry name" value="Ion_trans"/>
    <property type="match status" value="1"/>
</dbReference>
<evidence type="ECO:0000256" key="12">
    <source>
        <dbReference type="SAM" id="Phobius"/>
    </source>
</evidence>
<feature type="transmembrane region" description="Helical" evidence="12">
    <location>
        <begin position="217"/>
        <end position="238"/>
    </location>
</feature>
<keyword evidence="5" id="KW-0631">Potassium channel</keyword>
<feature type="domain" description="Ion transport" evidence="13">
    <location>
        <begin position="20"/>
        <end position="230"/>
    </location>
</feature>
<dbReference type="EMBL" id="RXLP01000023">
    <property type="protein sequence ID" value="TCD53953.1"/>
    <property type="molecule type" value="Genomic_DNA"/>
</dbReference>
<evidence type="ECO:0000256" key="2">
    <source>
        <dbReference type="ARBA" id="ARBA00022448"/>
    </source>
</evidence>
<dbReference type="InterPro" id="IPR028325">
    <property type="entry name" value="VG_K_chnl"/>
</dbReference>
<reference evidence="14 15" key="1">
    <citation type="submission" date="2018-12" db="EMBL/GenBank/DDBJ databases">
        <title>Alloscrdovia theropitheci sp. nov: a novel taxon from the feces of the bleeding-herat monkey (Theropithecus geleda).</title>
        <authorList>
            <person name="Modesto M."/>
        </authorList>
    </citation>
    <scope>NUCLEOTIDE SEQUENCE [LARGE SCALE GENOMIC DNA]</scope>
    <source>
        <strain evidence="14 15">GLDI4/2</strain>
    </source>
</reference>
<evidence type="ECO:0000313" key="15">
    <source>
        <dbReference type="Proteomes" id="UP000291289"/>
    </source>
</evidence>
<evidence type="ECO:0000256" key="7">
    <source>
        <dbReference type="ARBA" id="ARBA00022989"/>
    </source>
</evidence>
<keyword evidence="8" id="KW-0406">Ion transport</keyword>
<evidence type="ECO:0000256" key="11">
    <source>
        <dbReference type="SAM" id="MobiDB-lite"/>
    </source>
</evidence>